<gene>
    <name evidence="3" type="ORF">LARSCL_LOCUS17143</name>
</gene>
<feature type="transmembrane region" description="Helical" evidence="2">
    <location>
        <begin position="36"/>
        <end position="55"/>
    </location>
</feature>
<organism evidence="3 4">
    <name type="scientific">Larinioides sclopetarius</name>
    <dbReference type="NCBI Taxonomy" id="280406"/>
    <lineage>
        <taxon>Eukaryota</taxon>
        <taxon>Metazoa</taxon>
        <taxon>Ecdysozoa</taxon>
        <taxon>Arthropoda</taxon>
        <taxon>Chelicerata</taxon>
        <taxon>Arachnida</taxon>
        <taxon>Araneae</taxon>
        <taxon>Araneomorphae</taxon>
        <taxon>Entelegynae</taxon>
        <taxon>Araneoidea</taxon>
        <taxon>Araneidae</taxon>
        <taxon>Larinioides</taxon>
    </lineage>
</organism>
<keyword evidence="2" id="KW-1133">Transmembrane helix</keyword>
<feature type="region of interest" description="Disordered" evidence="1">
    <location>
        <begin position="1"/>
        <end position="31"/>
    </location>
</feature>
<sequence>MDYFQRPPSRNVPSNVPSPSFSPPSEEHQKNVGRDLTPVFCWFCLFILFVVRSSLKKDGIFLIKIRYNSLMMFSENPQYLQSHYPSIYQSHNRSVE</sequence>
<keyword evidence="2" id="KW-0472">Membrane</keyword>
<accession>A0AAV2B5Q7</accession>
<proteinExistence type="predicted"/>
<evidence type="ECO:0000256" key="2">
    <source>
        <dbReference type="SAM" id="Phobius"/>
    </source>
</evidence>
<feature type="compositionally biased region" description="Low complexity" evidence="1">
    <location>
        <begin position="1"/>
        <end position="19"/>
    </location>
</feature>
<evidence type="ECO:0008006" key="5">
    <source>
        <dbReference type="Google" id="ProtNLM"/>
    </source>
</evidence>
<evidence type="ECO:0000256" key="1">
    <source>
        <dbReference type="SAM" id="MobiDB-lite"/>
    </source>
</evidence>
<dbReference type="EMBL" id="CAXIEN010000286">
    <property type="protein sequence ID" value="CAL1291541.1"/>
    <property type="molecule type" value="Genomic_DNA"/>
</dbReference>
<evidence type="ECO:0000313" key="3">
    <source>
        <dbReference type="EMBL" id="CAL1291541.1"/>
    </source>
</evidence>
<protein>
    <recommendedName>
        <fullName evidence="5">Transmembrane protein</fullName>
    </recommendedName>
</protein>
<name>A0AAV2B5Q7_9ARAC</name>
<comment type="caution">
    <text evidence="3">The sequence shown here is derived from an EMBL/GenBank/DDBJ whole genome shotgun (WGS) entry which is preliminary data.</text>
</comment>
<reference evidence="3 4" key="1">
    <citation type="submission" date="2024-04" db="EMBL/GenBank/DDBJ databases">
        <authorList>
            <person name="Rising A."/>
            <person name="Reimegard J."/>
            <person name="Sonavane S."/>
            <person name="Akerstrom W."/>
            <person name="Nylinder S."/>
            <person name="Hedman E."/>
            <person name="Kallberg Y."/>
        </authorList>
    </citation>
    <scope>NUCLEOTIDE SEQUENCE [LARGE SCALE GENOMIC DNA]</scope>
</reference>
<keyword evidence="2" id="KW-0812">Transmembrane</keyword>
<dbReference type="AlphaFoldDB" id="A0AAV2B5Q7"/>
<evidence type="ECO:0000313" key="4">
    <source>
        <dbReference type="Proteomes" id="UP001497382"/>
    </source>
</evidence>
<keyword evidence="4" id="KW-1185">Reference proteome</keyword>
<dbReference type="Proteomes" id="UP001497382">
    <property type="component" value="Unassembled WGS sequence"/>
</dbReference>